<gene>
    <name evidence="1" type="ORF">HP555_00175</name>
</gene>
<accession>A0A7T5VAP6</accession>
<dbReference type="Pfam" id="PF12669">
    <property type="entry name" value="FeoB_associated"/>
    <property type="match status" value="1"/>
</dbReference>
<dbReference type="EMBL" id="CP054140">
    <property type="protein sequence ID" value="QQG64384.1"/>
    <property type="molecule type" value="Genomic_DNA"/>
</dbReference>
<evidence type="ECO:0000313" key="1">
    <source>
        <dbReference type="EMBL" id="QQG64384.1"/>
    </source>
</evidence>
<dbReference type="KEGG" id="dog:HP555_00175"/>
<organism evidence="1 2">
    <name type="scientific">Desulfobulbus oligotrophicus</name>
    <dbReference type="NCBI Taxonomy" id="1909699"/>
    <lineage>
        <taxon>Bacteria</taxon>
        <taxon>Pseudomonadati</taxon>
        <taxon>Thermodesulfobacteriota</taxon>
        <taxon>Desulfobulbia</taxon>
        <taxon>Desulfobulbales</taxon>
        <taxon>Desulfobulbaceae</taxon>
        <taxon>Desulfobulbus</taxon>
    </lineage>
</organism>
<dbReference type="RefSeq" id="WP_199263217.1">
    <property type="nucleotide sequence ID" value="NZ_CP054140.1"/>
</dbReference>
<keyword evidence="2" id="KW-1185">Reference proteome</keyword>
<name>A0A7T5VAP6_9BACT</name>
<proteinExistence type="predicted"/>
<dbReference type="AlphaFoldDB" id="A0A7T5VAP6"/>
<reference evidence="1 2" key="1">
    <citation type="submission" date="2020-05" db="EMBL/GenBank/DDBJ databases">
        <title>Complete genome of Desulfobulbus oligotrophicus.</title>
        <authorList>
            <person name="Podar M."/>
        </authorList>
    </citation>
    <scope>NUCLEOTIDE SEQUENCE [LARGE SCALE GENOMIC DNA]</scope>
    <source>
        <strain evidence="1 2">Prop6</strain>
    </source>
</reference>
<protein>
    <submittedName>
        <fullName evidence="1">FeoB-associated Cys-rich membrane protein</fullName>
    </submittedName>
</protein>
<dbReference type="Proteomes" id="UP000596092">
    <property type="component" value="Chromosome"/>
</dbReference>
<evidence type="ECO:0000313" key="2">
    <source>
        <dbReference type="Proteomes" id="UP000596092"/>
    </source>
</evidence>
<sequence length="59" mass="6391">MQKLLVASVVIVAGIFLARRIWRFVRRPDTVSCGCGCSGCAESISCPTQEKVTPPVQKP</sequence>